<protein>
    <submittedName>
        <fullName evidence="2">Uncharacterized protein</fullName>
    </submittedName>
</protein>
<comment type="caution">
    <text evidence="2">The sequence shown here is derived from an EMBL/GenBank/DDBJ whole genome shotgun (WGS) entry which is preliminary data.</text>
</comment>
<reference evidence="2" key="1">
    <citation type="journal article" date="2014" name="Int. J. Syst. Evol. Microbiol.">
        <title>Complete genome sequence of Corynebacterium casei LMG S-19264T (=DSM 44701T), isolated from a smear-ripened cheese.</title>
        <authorList>
            <consortium name="US DOE Joint Genome Institute (JGI-PGF)"/>
            <person name="Walter F."/>
            <person name="Albersmeier A."/>
            <person name="Kalinowski J."/>
            <person name="Ruckert C."/>
        </authorList>
    </citation>
    <scope>NUCLEOTIDE SEQUENCE</scope>
    <source>
        <strain evidence="2">JCM 4815</strain>
    </source>
</reference>
<dbReference type="Proteomes" id="UP000622166">
    <property type="component" value="Unassembled WGS sequence"/>
</dbReference>
<gene>
    <name evidence="2" type="ORF">GCM10010365_65440</name>
</gene>
<feature type="compositionally biased region" description="Low complexity" evidence="1">
    <location>
        <begin position="78"/>
        <end position="108"/>
    </location>
</feature>
<dbReference type="EMBL" id="BMVW01000018">
    <property type="protein sequence ID" value="GGZ35526.1"/>
    <property type="molecule type" value="Genomic_DNA"/>
</dbReference>
<dbReference type="InterPro" id="IPR046186">
    <property type="entry name" value="DUF6214"/>
</dbReference>
<keyword evidence="3" id="KW-1185">Reference proteome</keyword>
<name>A0A918UVD8_9ACTN</name>
<reference evidence="2" key="2">
    <citation type="submission" date="2020-09" db="EMBL/GenBank/DDBJ databases">
        <authorList>
            <person name="Sun Q."/>
            <person name="Ohkuma M."/>
        </authorList>
    </citation>
    <scope>NUCLEOTIDE SEQUENCE</scope>
    <source>
        <strain evidence="2">JCM 4815</strain>
    </source>
</reference>
<evidence type="ECO:0000313" key="2">
    <source>
        <dbReference type="EMBL" id="GGZ35526.1"/>
    </source>
</evidence>
<dbReference type="RefSeq" id="WP_189865567.1">
    <property type="nucleotide sequence ID" value="NZ_BMVW01000018.1"/>
</dbReference>
<evidence type="ECO:0000313" key="3">
    <source>
        <dbReference type="Proteomes" id="UP000622166"/>
    </source>
</evidence>
<accession>A0A918UVD8</accession>
<dbReference type="Pfam" id="PF19720">
    <property type="entry name" value="DUF6214"/>
    <property type="match status" value="1"/>
</dbReference>
<evidence type="ECO:0000256" key="1">
    <source>
        <dbReference type="SAM" id="MobiDB-lite"/>
    </source>
</evidence>
<proteinExistence type="predicted"/>
<organism evidence="2 3">
    <name type="scientific">Streptomyces poonensis</name>
    <dbReference type="NCBI Taxonomy" id="68255"/>
    <lineage>
        <taxon>Bacteria</taxon>
        <taxon>Bacillati</taxon>
        <taxon>Actinomycetota</taxon>
        <taxon>Actinomycetes</taxon>
        <taxon>Kitasatosporales</taxon>
        <taxon>Streptomycetaceae</taxon>
        <taxon>Streptomyces</taxon>
    </lineage>
</organism>
<sequence>MWPAWQLRDRAGVTVWFRARLAFTDGARVDALAVAAGDHVSIEEVRSEPPLDLDDLAVLADWLEGPLFEACVGARSGRSGASGPCGPPGASGHPEPSGSSGALGPSGESRQKASRHIRPAWPRGTEGRRLVAEEYRAAQERGTDPVLAVMCATGHSRRRALRLIAGARDAGLLPPRHVRR</sequence>
<dbReference type="AlphaFoldDB" id="A0A918UVD8"/>
<feature type="region of interest" description="Disordered" evidence="1">
    <location>
        <begin position="78"/>
        <end position="125"/>
    </location>
</feature>